<keyword evidence="1" id="KW-1133">Transmembrane helix</keyword>
<evidence type="ECO:0000313" key="2">
    <source>
        <dbReference type="EMBL" id="BDS07690.1"/>
    </source>
</evidence>
<dbReference type="AlphaFoldDB" id="A0AAT9FNU6"/>
<feature type="transmembrane region" description="Helical" evidence="1">
    <location>
        <begin position="71"/>
        <end position="89"/>
    </location>
</feature>
<keyword evidence="1" id="KW-0472">Membrane</keyword>
<proteinExistence type="predicted"/>
<name>A0AAT9FNU6_9BACT</name>
<evidence type="ECO:0008006" key="3">
    <source>
        <dbReference type="Google" id="ProtNLM"/>
    </source>
</evidence>
<reference evidence="2" key="1">
    <citation type="submission" date="2024-07" db="EMBL/GenBank/DDBJ databases">
        <title>Complete genome sequence of Verrucomicrobiaceae bacterium NT6N.</title>
        <authorList>
            <person name="Huang C."/>
            <person name="Takami H."/>
            <person name="Hamasaki K."/>
        </authorList>
    </citation>
    <scope>NUCLEOTIDE SEQUENCE</scope>
    <source>
        <strain evidence="2">NT6N</strain>
    </source>
</reference>
<accession>A0AAT9FNU6</accession>
<feature type="transmembrane region" description="Helical" evidence="1">
    <location>
        <begin position="44"/>
        <end position="64"/>
    </location>
</feature>
<evidence type="ECO:0000256" key="1">
    <source>
        <dbReference type="SAM" id="Phobius"/>
    </source>
</evidence>
<dbReference type="EMBL" id="AP026866">
    <property type="protein sequence ID" value="BDS07690.1"/>
    <property type="molecule type" value="Genomic_DNA"/>
</dbReference>
<keyword evidence="1" id="KW-0812">Transmembrane</keyword>
<sequence>MMSLKDKIIRVILILSSSLLLIHSCIYGAGRGITMIPAGDPLTSVLETVRIGTYFTMLLGMLMWKTRIHAAFWLLLIAILERSFLEYHVSVAKSVFYDWPAIRVTELSWVIIFYAVSYVLPACVLIDLGRKVFSRRPSPLSQS</sequence>
<gene>
    <name evidence="2" type="ORF">NT6N_27300</name>
</gene>
<organism evidence="2">
    <name type="scientific">Oceaniferula spumae</name>
    <dbReference type="NCBI Taxonomy" id="2979115"/>
    <lineage>
        <taxon>Bacteria</taxon>
        <taxon>Pseudomonadati</taxon>
        <taxon>Verrucomicrobiota</taxon>
        <taxon>Verrucomicrobiia</taxon>
        <taxon>Verrucomicrobiales</taxon>
        <taxon>Verrucomicrobiaceae</taxon>
        <taxon>Oceaniferula</taxon>
    </lineage>
</organism>
<feature type="transmembrane region" description="Helical" evidence="1">
    <location>
        <begin position="109"/>
        <end position="128"/>
    </location>
</feature>
<protein>
    <recommendedName>
        <fullName evidence="3">Acyltransferase</fullName>
    </recommendedName>
</protein>
<dbReference type="KEGG" id="osu:NT6N_27300"/>